<gene>
    <name evidence="8" type="primary">flgI</name>
    <name evidence="9" type="ORF">GGR04_000227</name>
</gene>
<keyword evidence="9" id="KW-0969">Cilium</keyword>
<dbReference type="EMBL" id="JACIEK010000001">
    <property type="protein sequence ID" value="MBB3996406.1"/>
    <property type="molecule type" value="Genomic_DNA"/>
</dbReference>
<accession>A0A7W6H1X8</accession>
<dbReference type="PANTHER" id="PTHR30381:SF0">
    <property type="entry name" value="FLAGELLAR P-RING PROTEIN"/>
    <property type="match status" value="1"/>
</dbReference>
<comment type="function">
    <text evidence="1 8">Assembles around the rod to form the L-ring and probably protects the motor/basal body from shearing forces during rotation.</text>
</comment>
<evidence type="ECO:0000256" key="4">
    <source>
        <dbReference type="ARBA" id="ARBA00022729"/>
    </source>
</evidence>
<keyword evidence="6 8" id="KW-0975">Bacterial flagellum</keyword>
<dbReference type="InterPro" id="IPR001782">
    <property type="entry name" value="Flag_FlgI"/>
</dbReference>
<evidence type="ECO:0000256" key="5">
    <source>
        <dbReference type="ARBA" id="ARBA00022764"/>
    </source>
</evidence>
<dbReference type="GO" id="GO:0030288">
    <property type="term" value="C:outer membrane-bounded periplasmic space"/>
    <property type="evidence" value="ECO:0007669"/>
    <property type="project" value="InterPro"/>
</dbReference>
<proteinExistence type="inferred from homology"/>
<feature type="signal peptide" evidence="8">
    <location>
        <begin position="1"/>
        <end position="23"/>
    </location>
</feature>
<dbReference type="HAMAP" id="MF_00416">
    <property type="entry name" value="FlgI"/>
    <property type="match status" value="1"/>
</dbReference>
<organism evidence="9 10">
    <name type="scientific">Aureimonas pseudogalii</name>
    <dbReference type="NCBI Taxonomy" id="1744844"/>
    <lineage>
        <taxon>Bacteria</taxon>
        <taxon>Pseudomonadati</taxon>
        <taxon>Pseudomonadota</taxon>
        <taxon>Alphaproteobacteria</taxon>
        <taxon>Hyphomicrobiales</taxon>
        <taxon>Aurantimonadaceae</taxon>
        <taxon>Aureimonas</taxon>
    </lineage>
</organism>
<comment type="subcellular location">
    <subcellularLocation>
        <location evidence="2 8">Bacterial flagellum basal body</location>
    </subcellularLocation>
</comment>
<protein>
    <recommendedName>
        <fullName evidence="3 8">Flagellar P-ring protein</fullName>
    </recommendedName>
    <alternativeName>
        <fullName evidence="7 8">Basal body P-ring protein</fullName>
    </alternativeName>
</protein>
<evidence type="ECO:0000256" key="3">
    <source>
        <dbReference type="ARBA" id="ARBA00019515"/>
    </source>
</evidence>
<comment type="caution">
    <text evidence="9">The sequence shown here is derived from an EMBL/GenBank/DDBJ whole genome shotgun (WGS) entry which is preliminary data.</text>
</comment>
<keyword evidence="9" id="KW-0966">Cell projection</keyword>
<evidence type="ECO:0000313" key="9">
    <source>
        <dbReference type="EMBL" id="MBB3996406.1"/>
    </source>
</evidence>
<dbReference type="RefSeq" id="WP_210291597.1">
    <property type="nucleotide sequence ID" value="NZ_JACIEK010000001.1"/>
</dbReference>
<feature type="chain" id="PRO_5031645948" description="Flagellar P-ring protein" evidence="8">
    <location>
        <begin position="24"/>
        <end position="401"/>
    </location>
</feature>
<comment type="similarity">
    <text evidence="8">Belongs to the FlgI family.</text>
</comment>
<dbReference type="PANTHER" id="PTHR30381">
    <property type="entry name" value="FLAGELLAR P-RING PERIPLASMIC PROTEIN FLGI"/>
    <property type="match status" value="1"/>
</dbReference>
<evidence type="ECO:0000256" key="8">
    <source>
        <dbReference type="HAMAP-Rule" id="MF_00416"/>
    </source>
</evidence>
<keyword evidence="9" id="KW-0282">Flagellum</keyword>
<dbReference type="GO" id="GO:0071973">
    <property type="term" value="P:bacterial-type flagellum-dependent cell motility"/>
    <property type="evidence" value="ECO:0007669"/>
    <property type="project" value="InterPro"/>
</dbReference>
<comment type="subunit">
    <text evidence="8">The basal body constitutes a major portion of the flagellar organelle and consists of four rings (L,P,S, and M) mounted on a central rod.</text>
</comment>
<evidence type="ECO:0000313" key="10">
    <source>
        <dbReference type="Proteomes" id="UP000542776"/>
    </source>
</evidence>
<evidence type="ECO:0000256" key="1">
    <source>
        <dbReference type="ARBA" id="ARBA00002591"/>
    </source>
</evidence>
<dbReference type="Pfam" id="PF02119">
    <property type="entry name" value="FlgI"/>
    <property type="match status" value="1"/>
</dbReference>
<dbReference type="PRINTS" id="PR01010">
    <property type="entry name" value="FLGPRINGFLGI"/>
</dbReference>
<dbReference type="GO" id="GO:0009428">
    <property type="term" value="C:bacterial-type flagellum basal body, distal rod, P ring"/>
    <property type="evidence" value="ECO:0007669"/>
    <property type="project" value="InterPro"/>
</dbReference>
<name>A0A7W6H1X8_9HYPH</name>
<keyword evidence="4 8" id="KW-0732">Signal</keyword>
<dbReference type="NCBIfam" id="NF009430">
    <property type="entry name" value="PRK12789.1"/>
    <property type="match status" value="1"/>
</dbReference>
<dbReference type="NCBIfam" id="NF003676">
    <property type="entry name" value="PRK05303.1"/>
    <property type="match status" value="1"/>
</dbReference>
<evidence type="ECO:0000256" key="2">
    <source>
        <dbReference type="ARBA" id="ARBA00004117"/>
    </source>
</evidence>
<keyword evidence="5" id="KW-0574">Periplasm</keyword>
<evidence type="ECO:0000256" key="7">
    <source>
        <dbReference type="ARBA" id="ARBA00032344"/>
    </source>
</evidence>
<keyword evidence="10" id="KW-1185">Reference proteome</keyword>
<sequence precursor="true">MNRLLALVLSAAVLTGSLVPAGAADLGYGGASYGQAGIGARESFNTVVPRVRPSGGVRIKDVTTVKGVRDNQLVGYGLVIGLQGTGDSLRNSPFTEQSLQSMLDRMGVNVRSANPRTRNVAAVVVTADLPAFAGIGSRIDISVSSLGDASSLMGGTLVMTPLYGPDGEIYAVGQGALAVSGFSSEGTNESLTQGTPTTGRIASGALIEREVPRATVDTPTITMELRNPDYRTAIRVVDAINSFAVQTWGKPVAREQDFRNITLTRPTKISSTRFLADVGDLQITPDQAAKVVIDERTGTVVIGQDVQISTVAVTHGSLTVRITDIPNVSQPAPFSEGQTVVTKDTTVSAEQGGGNLAIVQGANLDSVVRGLNRLGLKPTGIIAILQAIKTAGALQADLVVQ</sequence>
<dbReference type="Proteomes" id="UP000542776">
    <property type="component" value="Unassembled WGS sequence"/>
</dbReference>
<evidence type="ECO:0000256" key="6">
    <source>
        <dbReference type="ARBA" id="ARBA00023143"/>
    </source>
</evidence>
<reference evidence="9 10" key="1">
    <citation type="submission" date="2020-08" db="EMBL/GenBank/DDBJ databases">
        <title>Genomic Encyclopedia of Type Strains, Phase IV (KMG-IV): sequencing the most valuable type-strain genomes for metagenomic binning, comparative biology and taxonomic classification.</title>
        <authorList>
            <person name="Goeker M."/>
        </authorList>
    </citation>
    <scope>NUCLEOTIDE SEQUENCE [LARGE SCALE GENOMIC DNA]</scope>
    <source>
        <strain evidence="9 10">DSM 102238</strain>
    </source>
</reference>
<dbReference type="AlphaFoldDB" id="A0A7W6H1X8"/>
<dbReference type="GO" id="GO:0005198">
    <property type="term" value="F:structural molecule activity"/>
    <property type="evidence" value="ECO:0007669"/>
    <property type="project" value="InterPro"/>
</dbReference>